<evidence type="ECO:0000256" key="1">
    <source>
        <dbReference type="SAM" id="MobiDB-lite"/>
    </source>
</evidence>
<gene>
    <name evidence="2" type="ORF">DCAF_LOCUS13790</name>
</gene>
<keyword evidence="3" id="KW-1185">Reference proteome</keyword>
<proteinExistence type="predicted"/>
<feature type="region of interest" description="Disordered" evidence="1">
    <location>
        <begin position="424"/>
        <end position="445"/>
    </location>
</feature>
<evidence type="ECO:0000313" key="2">
    <source>
        <dbReference type="EMBL" id="CAK7338742.1"/>
    </source>
</evidence>
<dbReference type="AlphaFoldDB" id="A0AAV1RTB6"/>
<comment type="caution">
    <text evidence="2">The sequence shown here is derived from an EMBL/GenBank/DDBJ whole genome shotgun (WGS) entry which is preliminary data.</text>
</comment>
<feature type="compositionally biased region" description="Polar residues" evidence="1">
    <location>
        <begin position="427"/>
        <end position="445"/>
    </location>
</feature>
<dbReference type="PANTHER" id="PTHR34802:SF1">
    <property type="entry name" value="CHORISMATE SYNTHASE"/>
    <property type="match status" value="1"/>
</dbReference>
<feature type="region of interest" description="Disordered" evidence="1">
    <location>
        <begin position="1"/>
        <end position="20"/>
    </location>
</feature>
<reference evidence="2 3" key="1">
    <citation type="submission" date="2024-01" db="EMBL/GenBank/DDBJ databases">
        <authorList>
            <person name="Waweru B."/>
        </authorList>
    </citation>
    <scope>NUCLEOTIDE SEQUENCE [LARGE SCALE GENOMIC DNA]</scope>
</reference>
<dbReference type="EMBL" id="CAWUPB010001156">
    <property type="protein sequence ID" value="CAK7338742.1"/>
    <property type="molecule type" value="Genomic_DNA"/>
</dbReference>
<feature type="compositionally biased region" description="Polar residues" evidence="1">
    <location>
        <begin position="460"/>
        <end position="473"/>
    </location>
</feature>
<feature type="compositionally biased region" description="Basic residues" evidence="1">
    <location>
        <begin position="476"/>
        <end position="488"/>
    </location>
</feature>
<protein>
    <submittedName>
        <fullName evidence="2">Uncharacterized protein</fullName>
    </submittedName>
</protein>
<dbReference type="Proteomes" id="UP001314170">
    <property type="component" value="Unassembled WGS sequence"/>
</dbReference>
<evidence type="ECO:0000313" key="3">
    <source>
        <dbReference type="Proteomes" id="UP001314170"/>
    </source>
</evidence>
<sequence>MSTESEDVAKSRSDDDEEFHEETRYAYKRGFLLSLAEMDECKRLPSGFDSSILCELNAAAATRSSDSCNDSESGRRDGIQSLHSWVSPANGLLRQNPAWQNPSNGLLGKRGLLRAPGERIKMQKMAKRLGSWGVQVMRVQKLKEGEEVTYSSYAFPCRGFSSFHFMIVVPSNELFSGSSEWTRKGHENAVQVNQKNIAGEHKENLDPDVSSLLDDSRNEKRLFNKCSQSEERMLPSTPNDARPRSSIPRTIINKLLPPARGCLNKCNESEECAVSSNPNDAGPYSSMQSFILSKMLPHKLMSKSPEQNFETKSNKKPCKHEVSSLQLVSDDHTRTGIDLLEQELELNTVSDFDGKPNAIEEICLPDEDSLITSDDFKLPMDFVLFPESTVTETDLFACSSRMPGNVSQVLAALNLRLDESSRSSLEVPTTFSGSDNKNGSETSHGNLQVRQCFPQYHHSQTNHGSLSFRPSDSQKARKSKFKPHSKNHSYNHPPISCIPVYVLPNCFLDPYAASTSFDIPATQPLSRQILVPVEFPHQVNGLPRGPSYPPINGTASYSQGPSQMQTSPLNNCQQTYRCSTMPNPGSSQMKTSPLNNCKQTYRCSTMPNPGANNNPAAINNRLPEMEHMAKQMHPDSGIESDVHHHLSYLPFAVRINKSCGLGLVTPWISALCSHYFHFNSCPWYVDAGIID</sequence>
<name>A0AAV1RTB6_9ROSI</name>
<feature type="region of interest" description="Disordered" evidence="1">
    <location>
        <begin position="460"/>
        <end position="488"/>
    </location>
</feature>
<organism evidence="2 3">
    <name type="scientific">Dovyalis caffra</name>
    <dbReference type="NCBI Taxonomy" id="77055"/>
    <lineage>
        <taxon>Eukaryota</taxon>
        <taxon>Viridiplantae</taxon>
        <taxon>Streptophyta</taxon>
        <taxon>Embryophyta</taxon>
        <taxon>Tracheophyta</taxon>
        <taxon>Spermatophyta</taxon>
        <taxon>Magnoliopsida</taxon>
        <taxon>eudicotyledons</taxon>
        <taxon>Gunneridae</taxon>
        <taxon>Pentapetalae</taxon>
        <taxon>rosids</taxon>
        <taxon>fabids</taxon>
        <taxon>Malpighiales</taxon>
        <taxon>Salicaceae</taxon>
        <taxon>Flacourtieae</taxon>
        <taxon>Dovyalis</taxon>
    </lineage>
</organism>
<dbReference type="PANTHER" id="PTHR34802">
    <property type="entry name" value="CHORISMATE SYNTHASE"/>
    <property type="match status" value="1"/>
</dbReference>
<accession>A0AAV1RTB6</accession>